<feature type="transmembrane region" description="Helical" evidence="1">
    <location>
        <begin position="63"/>
        <end position="87"/>
    </location>
</feature>
<dbReference type="AlphaFoldDB" id="A0AAI8ETF9"/>
<dbReference type="PANTHER" id="PTHR30590:SF2">
    <property type="entry name" value="INNER MEMBRANE PROTEIN"/>
    <property type="match status" value="1"/>
</dbReference>
<name>A0AAI8ETF9_XANAC</name>
<keyword evidence="1" id="KW-0472">Membrane</keyword>
<protein>
    <submittedName>
        <fullName evidence="3">Transport protein</fullName>
    </submittedName>
</protein>
<feature type="transmembrane region" description="Helical" evidence="1">
    <location>
        <begin position="21"/>
        <end position="43"/>
    </location>
</feature>
<sequence length="415" mass="45396">MMTSRDVLLPIAATERIVVLDVLRGVALLGILLMNMEAFVGPLDLAMTGVEPHWHGADRVADALIYVFVQGKFYTLFSLLFGMGFAVMAQRAAQAGRAFFGLYLRRTLGLLAIGLAHALLVWSGDVLVTYALLALLLLSARNVPTVTLPWFAALVYLCAPGLTLLYGVAGELAQADPAATVQWKAAMADAAQQALANVQAQRAAFGSGTYLQATVQRWHDFQEAMTGLSINGPAMLGMFLLGGWFVRSGAIATPERFPRLFATLRYGVLPLGLGVMLASYALEPWIDPARLDLRLSGAFALSLIAGPLMCLGYAAWVVRLASRLAWLAPAGRMALSNYLLQSLVCTGIFYGYGLGYFEQLPRVWQLPFALTLFALQVLLSRCWLHWFRFGPMEWLWRSVTYLQVPPMWRGAGRAG</sequence>
<proteinExistence type="predicted"/>
<dbReference type="Pfam" id="PF04235">
    <property type="entry name" value="DUF418"/>
    <property type="match status" value="1"/>
</dbReference>
<dbReference type="InterPro" id="IPR007349">
    <property type="entry name" value="DUF418"/>
</dbReference>
<evidence type="ECO:0000256" key="1">
    <source>
        <dbReference type="SAM" id="Phobius"/>
    </source>
</evidence>
<feature type="transmembrane region" description="Helical" evidence="1">
    <location>
        <begin position="298"/>
        <end position="318"/>
    </location>
</feature>
<feature type="transmembrane region" description="Helical" evidence="1">
    <location>
        <begin position="108"/>
        <end position="138"/>
    </location>
</feature>
<feature type="domain" description="DUF418" evidence="2">
    <location>
        <begin position="246"/>
        <end position="402"/>
    </location>
</feature>
<evidence type="ECO:0000259" key="2">
    <source>
        <dbReference type="Pfam" id="PF04235"/>
    </source>
</evidence>
<keyword evidence="1" id="KW-1133">Transmembrane helix</keyword>
<reference evidence="3 4" key="1">
    <citation type="journal article" date="2002" name="Nature">
        <title>Comparison of the genomes of two Xanthomonas pathogens with differing host specificities.</title>
        <authorList>
            <person name="da Silva A.C."/>
            <person name="Ferro J.A."/>
            <person name="Reinach F.C."/>
            <person name="Farah C.S."/>
            <person name="Furlan L.R."/>
            <person name="Quaggio R.B."/>
            <person name="Monteiro-Vitorello C.B."/>
            <person name="Van Sluys M.A."/>
            <person name="Almeida N.F."/>
            <person name="Alves L.M."/>
            <person name="do Amaral A.M."/>
            <person name="Bertolini M.C."/>
            <person name="Camargo L.E."/>
            <person name="Camarotte G."/>
            <person name="Cannavan F."/>
            <person name="Cardozo J."/>
            <person name="Chambergo F."/>
            <person name="Ciapina L.P."/>
            <person name="Cicarelli R.M."/>
            <person name="Coutinho L.L."/>
            <person name="Cursino-Santos J.R."/>
            <person name="El-Dorry H."/>
            <person name="Faria J.B."/>
            <person name="Ferreira A.J."/>
            <person name="Ferreira R.C."/>
            <person name="Ferro M.I."/>
            <person name="Formighieri E.F."/>
            <person name="Franco M.C."/>
            <person name="Greggio C.C."/>
            <person name="Gruber A."/>
            <person name="Katsuyama A.M."/>
            <person name="Kishi L.T."/>
            <person name="Leite R.P."/>
            <person name="Lemos E.G."/>
            <person name="Lemos M.V."/>
            <person name="Locali E.C."/>
            <person name="Machado M.A."/>
            <person name="Madeira A.M."/>
            <person name="Martinez-Rossi N.M."/>
            <person name="Martins E.C."/>
            <person name="Meidanis J."/>
            <person name="Menck C.F."/>
            <person name="Miyaki C.Y."/>
            <person name="Moon D.H."/>
            <person name="Moreira L.M."/>
            <person name="Novo M.T."/>
            <person name="Okura V.K."/>
            <person name="Oliveira M.C."/>
            <person name="Oliveira V.R."/>
            <person name="Pereira H.A."/>
            <person name="Rossi A."/>
            <person name="Sena J.A."/>
            <person name="Silva C."/>
            <person name="de Souza R.F."/>
            <person name="Spinola L.A."/>
            <person name="Takita M.A."/>
            <person name="Tamura R.E."/>
            <person name="Teixeira E.C."/>
            <person name="Tezza R.I."/>
            <person name="Trindade dos Santos M."/>
            <person name="Truffi D."/>
            <person name="Tsai S.M."/>
            <person name="White F.F."/>
            <person name="Setubal J.C."/>
            <person name="Kitajima J.P."/>
        </authorList>
    </citation>
    <scope>NUCLEOTIDE SEQUENCE [LARGE SCALE GENOMIC DNA]</scope>
    <source>
        <strain evidence="3 4">306</strain>
    </source>
</reference>
<organism evidence="3 4">
    <name type="scientific">Xanthomonas axonopodis pv. citri (strain 306)</name>
    <dbReference type="NCBI Taxonomy" id="190486"/>
    <lineage>
        <taxon>Bacteria</taxon>
        <taxon>Pseudomonadati</taxon>
        <taxon>Pseudomonadota</taxon>
        <taxon>Gammaproteobacteria</taxon>
        <taxon>Lysobacterales</taxon>
        <taxon>Lysobacteraceae</taxon>
        <taxon>Xanthomonas</taxon>
    </lineage>
</organism>
<evidence type="ECO:0000313" key="4">
    <source>
        <dbReference type="Proteomes" id="UP000000576"/>
    </source>
</evidence>
<feature type="transmembrane region" description="Helical" evidence="1">
    <location>
        <begin position="363"/>
        <end position="384"/>
    </location>
</feature>
<accession>A0AAI8ETF9</accession>
<keyword evidence="1" id="KW-0812">Transmembrane</keyword>
<dbReference type="KEGG" id="xac:XAC2752"/>
<feature type="transmembrane region" description="Helical" evidence="1">
    <location>
        <begin position="338"/>
        <end position="357"/>
    </location>
</feature>
<dbReference type="EMBL" id="AE008923">
    <property type="protein sequence ID" value="AAM37597.1"/>
    <property type="molecule type" value="Genomic_DNA"/>
</dbReference>
<gene>
    <name evidence="3" type="primary">yxaH</name>
    <name evidence="3" type="ordered locus">XAC2752</name>
</gene>
<dbReference type="InterPro" id="IPR052529">
    <property type="entry name" value="Bact_Transport_Assoc"/>
</dbReference>
<dbReference type="PANTHER" id="PTHR30590">
    <property type="entry name" value="INNER MEMBRANE PROTEIN"/>
    <property type="match status" value="1"/>
</dbReference>
<feature type="transmembrane region" description="Helical" evidence="1">
    <location>
        <begin position="150"/>
        <end position="169"/>
    </location>
</feature>
<feature type="transmembrane region" description="Helical" evidence="1">
    <location>
        <begin position="266"/>
        <end position="286"/>
    </location>
</feature>
<dbReference type="Proteomes" id="UP000000576">
    <property type="component" value="Chromosome"/>
</dbReference>
<evidence type="ECO:0000313" key="3">
    <source>
        <dbReference type="EMBL" id="AAM37597.1"/>
    </source>
</evidence>